<name>A0A8H4W1E8_9HELO</name>
<feature type="signal peptide" evidence="2">
    <location>
        <begin position="1"/>
        <end position="20"/>
    </location>
</feature>
<evidence type="ECO:0000259" key="3">
    <source>
        <dbReference type="Pfam" id="PF24476"/>
    </source>
</evidence>
<evidence type="ECO:0000313" key="5">
    <source>
        <dbReference type="Proteomes" id="UP000566819"/>
    </source>
</evidence>
<evidence type="ECO:0000313" key="4">
    <source>
        <dbReference type="EMBL" id="KAF4628215.1"/>
    </source>
</evidence>
<keyword evidence="2" id="KW-0732">Signal</keyword>
<dbReference type="Pfam" id="PF24476">
    <property type="entry name" value="DUF7580"/>
    <property type="match status" value="1"/>
</dbReference>
<dbReference type="PANTHER" id="PTHR35186:SF4">
    <property type="entry name" value="PRION-INHIBITION AND PROPAGATION HELO DOMAIN-CONTAINING PROTEIN"/>
    <property type="match status" value="1"/>
</dbReference>
<accession>A0A8H4W1E8</accession>
<evidence type="ECO:0000256" key="2">
    <source>
        <dbReference type="SAM" id="SignalP"/>
    </source>
</evidence>
<dbReference type="PANTHER" id="PTHR35186">
    <property type="entry name" value="ANK_REP_REGION DOMAIN-CONTAINING PROTEIN"/>
    <property type="match status" value="1"/>
</dbReference>
<dbReference type="Proteomes" id="UP000566819">
    <property type="component" value="Unassembled WGS sequence"/>
</dbReference>
<keyword evidence="5" id="KW-1185">Reference proteome</keyword>
<proteinExistence type="predicted"/>
<organism evidence="4 5">
    <name type="scientific">Cudoniella acicularis</name>
    <dbReference type="NCBI Taxonomy" id="354080"/>
    <lineage>
        <taxon>Eukaryota</taxon>
        <taxon>Fungi</taxon>
        <taxon>Dikarya</taxon>
        <taxon>Ascomycota</taxon>
        <taxon>Pezizomycotina</taxon>
        <taxon>Leotiomycetes</taxon>
        <taxon>Helotiales</taxon>
        <taxon>Tricladiaceae</taxon>
        <taxon>Cudoniella</taxon>
    </lineage>
</organism>
<protein>
    <recommendedName>
        <fullName evidence="3">DUF7580 domain-containing protein</fullName>
    </recommendedName>
</protein>
<dbReference type="AlphaFoldDB" id="A0A8H4W1E8"/>
<reference evidence="4 5" key="1">
    <citation type="submission" date="2020-03" db="EMBL/GenBank/DDBJ databases">
        <title>Draft Genome Sequence of Cudoniella acicularis.</title>
        <authorList>
            <person name="Buettner E."/>
            <person name="Kellner H."/>
        </authorList>
    </citation>
    <scope>NUCLEOTIDE SEQUENCE [LARGE SCALE GENOMIC DNA]</scope>
    <source>
        <strain evidence="4 5">DSM 108380</strain>
    </source>
</reference>
<evidence type="ECO:0000256" key="1">
    <source>
        <dbReference type="SAM" id="MobiDB-lite"/>
    </source>
</evidence>
<sequence>MTGFEIVGVVLGVLPLIIQAAESYREGFEPFSKWHRFRCEFRAFINDVDLEKQLFDAMVERLLQPTDLSVEKKQDLLTGKDVDGWREPQVQNALSQRLGKSWDACLFLLEAIGEDIIKLEAMMSLKDGSVDWAKPGADRWSYQRKRISHSFSKKGTATMKSFGEKNRKFRDLLNELDLKAVASQSNQRKVTTKDTTWARIFECIRRQANSLHRALRNGWKCGCETPHLAALQLQERATSDWTSQFIMAFASAKSQRNILNSQHKLLVAVKKSTRIDSSSSLRLQPTPLQEGSVSKITLLRADFETDLSSKGDSQVVHIQANSHSLSVPGTTGGGSCAKTIARSDSSSSNLRNERSKHSMSDFWRPQRPKKTVRMNILPQDEIKKPSAVSLSVDASAQYKKTCDTTVPASEATELDVEIEDLCSALATSDLSCPCLGYLPDDEHRHHQFRSLRDHKQPPCENADLISLEKLFENSTKPSLSRKQRFRLTVVLASSLLQLQTTPWLTEKLEKRDIFFECYGCSVLADQPYIYHYFPSIKFPSAPSSDAGATQPTSGFAARTSLVHLGILLLELCFGETIESREDLRSSYLVDGKAHDQTNFLTARDWICEVEEEAGLDFQSAVKCCFDLYVKPNWTDAKFTQSIYAGVVQPLEKVVAELGWGDAP</sequence>
<feature type="region of interest" description="Disordered" evidence="1">
    <location>
        <begin position="340"/>
        <end position="362"/>
    </location>
</feature>
<comment type="caution">
    <text evidence="4">The sequence shown here is derived from an EMBL/GenBank/DDBJ whole genome shotgun (WGS) entry which is preliminary data.</text>
</comment>
<dbReference type="OrthoDB" id="3565018at2759"/>
<gene>
    <name evidence="4" type="ORF">G7Y89_g9938</name>
</gene>
<feature type="chain" id="PRO_5034669942" description="DUF7580 domain-containing protein" evidence="2">
    <location>
        <begin position="21"/>
        <end position="663"/>
    </location>
</feature>
<dbReference type="InterPro" id="IPR056002">
    <property type="entry name" value="DUF7580"/>
</dbReference>
<feature type="domain" description="DUF7580" evidence="3">
    <location>
        <begin position="414"/>
        <end position="655"/>
    </location>
</feature>
<dbReference type="EMBL" id="JAAMPI010000844">
    <property type="protein sequence ID" value="KAF4628215.1"/>
    <property type="molecule type" value="Genomic_DNA"/>
</dbReference>